<dbReference type="AlphaFoldDB" id="A0A917K5G0"/>
<accession>A0A917K5G0</accession>
<evidence type="ECO:0000313" key="2">
    <source>
        <dbReference type="Proteomes" id="UP000637695"/>
    </source>
</evidence>
<sequence>MHALSGAVFKTHAINEGHGKEGKGCGIKRRTQTGWNRSLWEDAPIFDTQSFDTLEFTHIVCDNGNI</sequence>
<proteinExistence type="predicted"/>
<reference evidence="1" key="2">
    <citation type="submission" date="2020-09" db="EMBL/GenBank/DDBJ databases">
        <authorList>
            <person name="Sun Q."/>
            <person name="Ohkuma M."/>
        </authorList>
    </citation>
    <scope>NUCLEOTIDE SEQUENCE</scope>
    <source>
        <strain evidence="1">JCM 18487</strain>
    </source>
</reference>
<gene>
    <name evidence="1" type="ORF">GCM10010885_07410</name>
</gene>
<keyword evidence="2" id="KW-1185">Reference proteome</keyword>
<reference evidence="1" key="1">
    <citation type="journal article" date="2014" name="Int. J. Syst. Evol. Microbiol.">
        <title>Complete genome sequence of Corynebacterium casei LMG S-19264T (=DSM 44701T), isolated from a smear-ripened cheese.</title>
        <authorList>
            <consortium name="US DOE Joint Genome Institute (JGI-PGF)"/>
            <person name="Walter F."/>
            <person name="Albersmeier A."/>
            <person name="Kalinowski J."/>
            <person name="Ruckert C."/>
        </authorList>
    </citation>
    <scope>NUCLEOTIDE SEQUENCE</scope>
    <source>
        <strain evidence="1">JCM 18487</strain>
    </source>
</reference>
<evidence type="ECO:0000313" key="1">
    <source>
        <dbReference type="EMBL" id="GGJ00715.1"/>
    </source>
</evidence>
<dbReference type="Proteomes" id="UP000637695">
    <property type="component" value="Unassembled WGS sequence"/>
</dbReference>
<comment type="caution">
    <text evidence="1">The sequence shown here is derived from an EMBL/GenBank/DDBJ whole genome shotgun (WGS) entry which is preliminary data.</text>
</comment>
<organism evidence="1 2">
    <name type="scientific">Alicyclobacillus cellulosilyticus</name>
    <dbReference type="NCBI Taxonomy" id="1003997"/>
    <lineage>
        <taxon>Bacteria</taxon>
        <taxon>Bacillati</taxon>
        <taxon>Bacillota</taxon>
        <taxon>Bacilli</taxon>
        <taxon>Bacillales</taxon>
        <taxon>Alicyclobacillaceae</taxon>
        <taxon>Alicyclobacillus</taxon>
    </lineage>
</organism>
<protein>
    <submittedName>
        <fullName evidence="1">Uncharacterized protein</fullName>
    </submittedName>
</protein>
<dbReference type="EMBL" id="BMOY01000008">
    <property type="protein sequence ID" value="GGJ00715.1"/>
    <property type="molecule type" value="Genomic_DNA"/>
</dbReference>
<name>A0A917K5G0_9BACL</name>